<feature type="compositionally biased region" description="Low complexity" evidence="2">
    <location>
        <begin position="121"/>
        <end position="135"/>
    </location>
</feature>
<evidence type="ECO:0000256" key="1">
    <source>
        <dbReference type="PROSITE-ProRule" id="PRU00175"/>
    </source>
</evidence>
<dbReference type="PANTHER" id="PTHR12603">
    <property type="entry name" value="CCR4-NOT TRANSCRIPTION COMPLEX RELATED"/>
    <property type="match status" value="1"/>
</dbReference>
<dbReference type="InterPro" id="IPR039780">
    <property type="entry name" value="Mot2"/>
</dbReference>
<keyword evidence="1" id="KW-0863">Zinc-finger</keyword>
<feature type="compositionally biased region" description="Basic residues" evidence="2">
    <location>
        <begin position="21"/>
        <end position="34"/>
    </location>
</feature>
<evidence type="ECO:0000313" key="4">
    <source>
        <dbReference type="EMBL" id="OAY79259.1"/>
    </source>
</evidence>
<feature type="compositionally biased region" description="Low complexity" evidence="2">
    <location>
        <begin position="55"/>
        <end position="66"/>
    </location>
</feature>
<dbReference type="Pfam" id="PF14570">
    <property type="entry name" value="zf-RING_4"/>
    <property type="match status" value="1"/>
</dbReference>
<feature type="compositionally biased region" description="Polar residues" evidence="2">
    <location>
        <begin position="94"/>
        <end position="107"/>
    </location>
</feature>
<evidence type="ECO:0000313" key="5">
    <source>
        <dbReference type="Proteomes" id="UP000092600"/>
    </source>
</evidence>
<dbReference type="SUPFAM" id="SSF57850">
    <property type="entry name" value="RING/U-box"/>
    <property type="match status" value="1"/>
</dbReference>
<dbReference type="CDD" id="cd16618">
    <property type="entry name" value="mRING-HC-C4C4_CNOT4"/>
    <property type="match status" value="1"/>
</dbReference>
<dbReference type="AlphaFoldDB" id="A0A199VQC4"/>
<dbReference type="Proteomes" id="UP000092600">
    <property type="component" value="Unassembled WGS sequence"/>
</dbReference>
<organism evidence="4 5">
    <name type="scientific">Ananas comosus</name>
    <name type="common">Pineapple</name>
    <name type="synonym">Ananas ananas</name>
    <dbReference type="NCBI Taxonomy" id="4615"/>
    <lineage>
        <taxon>Eukaryota</taxon>
        <taxon>Viridiplantae</taxon>
        <taxon>Streptophyta</taxon>
        <taxon>Embryophyta</taxon>
        <taxon>Tracheophyta</taxon>
        <taxon>Spermatophyta</taxon>
        <taxon>Magnoliopsida</taxon>
        <taxon>Liliopsida</taxon>
        <taxon>Poales</taxon>
        <taxon>Bromeliaceae</taxon>
        <taxon>Bromelioideae</taxon>
        <taxon>Ananas</taxon>
    </lineage>
</organism>
<feature type="domain" description="RING-type" evidence="3">
    <location>
        <begin position="250"/>
        <end position="292"/>
    </location>
</feature>
<dbReference type="GO" id="GO:0004842">
    <property type="term" value="F:ubiquitin-protein transferase activity"/>
    <property type="evidence" value="ECO:0007669"/>
    <property type="project" value="InterPro"/>
</dbReference>
<protein>
    <submittedName>
        <fullName evidence="4">General negative regulator of transcription subunit 4</fullName>
    </submittedName>
</protein>
<dbReference type="InterPro" id="IPR001841">
    <property type="entry name" value="Znf_RING"/>
</dbReference>
<dbReference type="Gene3D" id="3.30.40.10">
    <property type="entry name" value="Zinc/RING finger domain, C3HC4 (zinc finger)"/>
    <property type="match status" value="1"/>
</dbReference>
<accession>A0A199VQC4</accession>
<dbReference type="PANTHER" id="PTHR12603:SF0">
    <property type="entry name" value="CCR4-NOT TRANSCRIPTION COMPLEX SUBUNIT 4"/>
    <property type="match status" value="1"/>
</dbReference>
<dbReference type="GO" id="GO:0030014">
    <property type="term" value="C:CCR4-NOT complex"/>
    <property type="evidence" value="ECO:0007669"/>
    <property type="project" value="InterPro"/>
</dbReference>
<proteinExistence type="predicted"/>
<comment type="caution">
    <text evidence="4">The sequence shown here is derived from an EMBL/GenBank/DDBJ whole genome shotgun (WGS) entry which is preliminary data.</text>
</comment>
<keyword evidence="1" id="KW-0479">Metal-binding</keyword>
<dbReference type="InterPro" id="IPR013083">
    <property type="entry name" value="Znf_RING/FYVE/PHD"/>
</dbReference>
<evidence type="ECO:0000259" key="3">
    <source>
        <dbReference type="PROSITE" id="PS50089"/>
    </source>
</evidence>
<dbReference type="InterPro" id="IPR039515">
    <property type="entry name" value="NOT4_mRING-HC-C4C4"/>
</dbReference>
<dbReference type="EMBL" id="LSRQ01001111">
    <property type="protein sequence ID" value="OAY79259.1"/>
    <property type="molecule type" value="Genomic_DNA"/>
</dbReference>
<dbReference type="PROSITE" id="PS50089">
    <property type="entry name" value="ZF_RING_2"/>
    <property type="match status" value="1"/>
</dbReference>
<dbReference type="GO" id="GO:0008270">
    <property type="term" value="F:zinc ion binding"/>
    <property type="evidence" value="ECO:0007669"/>
    <property type="project" value="UniProtKB-KW"/>
</dbReference>
<dbReference type="STRING" id="4615.A0A199VQC4"/>
<dbReference type="GO" id="GO:0016567">
    <property type="term" value="P:protein ubiquitination"/>
    <property type="evidence" value="ECO:0007669"/>
    <property type="project" value="TreeGrafter"/>
</dbReference>
<feature type="compositionally biased region" description="Basic and acidic residues" evidence="2">
    <location>
        <begin position="73"/>
        <end position="83"/>
    </location>
</feature>
<keyword evidence="1" id="KW-0862">Zinc</keyword>
<sequence>MGYDAMANCASANASIPRDISKKKKGNRSAKLKQCKLDARREQWLSQVKSKDGKASSAGSPASTASPPRPRMVKSDLEIRLREEEQDGSDLPQEMSSDLDSPIQSPNSRSYDDRSRKRSPADGSNSGSSGSWSSQRSINFLEDEDGGNGDNWEAVADALSAINSQNRQTATVAVDTTGPTASHVAICAPSGRPPSKPEPVWGAPGAWRPDDAFRPQSLPSILKQGGFASSMGRLRGAVSEKGILPLPLSCPICCEDFDLTDSSFCPCSCGFRLCLFCHKRILEEDGRCPGCRKQYDHIPSGSIDMIYQFVVGKLFNCSGGIVFSQVNNSSYGDGFQTVTRIIK</sequence>
<feature type="compositionally biased region" description="Basic and acidic residues" evidence="2">
    <location>
        <begin position="35"/>
        <end position="54"/>
    </location>
</feature>
<name>A0A199VQC4_ANACO</name>
<evidence type="ECO:0000256" key="2">
    <source>
        <dbReference type="SAM" id="MobiDB-lite"/>
    </source>
</evidence>
<reference evidence="4 5" key="1">
    <citation type="journal article" date="2016" name="DNA Res.">
        <title>The draft genome of MD-2 pineapple using hybrid error correction of long reads.</title>
        <authorList>
            <person name="Redwan R.M."/>
            <person name="Saidin A."/>
            <person name="Kumar S.V."/>
        </authorList>
    </citation>
    <scope>NUCLEOTIDE SEQUENCE [LARGE SCALE GENOMIC DNA]</scope>
    <source>
        <strain evidence="5">cv. MD2</strain>
        <tissue evidence="4">Leaf</tissue>
    </source>
</reference>
<gene>
    <name evidence="4" type="ORF">ACMD2_00043</name>
</gene>
<feature type="region of interest" description="Disordered" evidence="2">
    <location>
        <begin position="1"/>
        <end position="135"/>
    </location>
</feature>